<keyword evidence="3" id="KW-0285">Flavoprotein</keyword>
<dbReference type="SUPFAM" id="SSF56176">
    <property type="entry name" value="FAD-binding/transporter-associated domain-like"/>
    <property type="match status" value="1"/>
</dbReference>
<dbReference type="Pfam" id="PF08031">
    <property type="entry name" value="BBE"/>
    <property type="match status" value="1"/>
</dbReference>
<dbReference type="Gene3D" id="3.30.43.10">
    <property type="entry name" value="Uridine Diphospho-n-acetylenolpyruvylglucosamine Reductase, domain 2"/>
    <property type="match status" value="1"/>
</dbReference>
<feature type="domain" description="FAD-binding PCMH-type" evidence="7">
    <location>
        <begin position="131"/>
        <end position="299"/>
    </location>
</feature>
<evidence type="ECO:0000313" key="8">
    <source>
        <dbReference type="EMBL" id="CAH3014871.1"/>
    </source>
</evidence>
<dbReference type="Gene3D" id="3.40.462.20">
    <property type="match status" value="1"/>
</dbReference>
<reference evidence="8 9" key="1">
    <citation type="submission" date="2022-05" db="EMBL/GenBank/DDBJ databases">
        <authorList>
            <consortium name="Genoscope - CEA"/>
            <person name="William W."/>
        </authorList>
    </citation>
    <scope>NUCLEOTIDE SEQUENCE [LARGE SCALE GENOMIC DNA]</scope>
</reference>
<dbReference type="InterPro" id="IPR016169">
    <property type="entry name" value="FAD-bd_PCMH_sub2"/>
</dbReference>
<name>A0ABN8LCT8_9CNID</name>
<evidence type="ECO:0000256" key="3">
    <source>
        <dbReference type="ARBA" id="ARBA00022630"/>
    </source>
</evidence>
<dbReference type="InterPro" id="IPR006094">
    <property type="entry name" value="Oxid_FAD_bind_N"/>
</dbReference>
<dbReference type="Proteomes" id="UP001159427">
    <property type="component" value="Unassembled WGS sequence"/>
</dbReference>
<dbReference type="InterPro" id="IPR016166">
    <property type="entry name" value="FAD-bd_PCMH"/>
</dbReference>
<keyword evidence="6" id="KW-1133">Transmembrane helix</keyword>
<dbReference type="InterPro" id="IPR036318">
    <property type="entry name" value="FAD-bd_PCMH-like_sf"/>
</dbReference>
<comment type="similarity">
    <text evidence="2">Belongs to the oxygen-dependent FAD-linked oxidoreductase family.</text>
</comment>
<comment type="cofactor">
    <cofactor evidence="1">
        <name>FAD</name>
        <dbReference type="ChEBI" id="CHEBI:57692"/>
    </cofactor>
</comment>
<gene>
    <name evidence="8" type="ORF">PEVE_00007473</name>
</gene>
<evidence type="ECO:0000313" key="9">
    <source>
        <dbReference type="Proteomes" id="UP001159427"/>
    </source>
</evidence>
<evidence type="ECO:0000256" key="1">
    <source>
        <dbReference type="ARBA" id="ARBA00001974"/>
    </source>
</evidence>
<dbReference type="PROSITE" id="PS51387">
    <property type="entry name" value="FAD_PCMH"/>
    <property type="match status" value="1"/>
</dbReference>
<dbReference type="EMBL" id="CALNXI010000015">
    <property type="protein sequence ID" value="CAH3014871.1"/>
    <property type="molecule type" value="Genomic_DNA"/>
</dbReference>
<evidence type="ECO:0000256" key="5">
    <source>
        <dbReference type="ARBA" id="ARBA00023002"/>
    </source>
</evidence>
<dbReference type="PANTHER" id="PTHR42973">
    <property type="entry name" value="BINDING OXIDOREDUCTASE, PUTATIVE (AFU_ORTHOLOGUE AFUA_1G17690)-RELATED"/>
    <property type="match status" value="1"/>
</dbReference>
<keyword evidence="6" id="KW-0812">Transmembrane</keyword>
<dbReference type="Pfam" id="PF01565">
    <property type="entry name" value="FAD_binding_4"/>
    <property type="match status" value="1"/>
</dbReference>
<keyword evidence="6" id="KW-0472">Membrane</keyword>
<comment type="caution">
    <text evidence="8">The sequence shown here is derived from an EMBL/GenBank/DDBJ whole genome shotgun (WGS) entry which is preliminary data.</text>
</comment>
<organism evidence="8 9">
    <name type="scientific">Porites evermanni</name>
    <dbReference type="NCBI Taxonomy" id="104178"/>
    <lineage>
        <taxon>Eukaryota</taxon>
        <taxon>Metazoa</taxon>
        <taxon>Cnidaria</taxon>
        <taxon>Anthozoa</taxon>
        <taxon>Hexacorallia</taxon>
        <taxon>Scleractinia</taxon>
        <taxon>Fungiina</taxon>
        <taxon>Poritidae</taxon>
        <taxon>Porites</taxon>
    </lineage>
</organism>
<evidence type="ECO:0000256" key="2">
    <source>
        <dbReference type="ARBA" id="ARBA00005466"/>
    </source>
</evidence>
<evidence type="ECO:0000256" key="4">
    <source>
        <dbReference type="ARBA" id="ARBA00022827"/>
    </source>
</evidence>
<protein>
    <recommendedName>
        <fullName evidence="7">FAD-binding PCMH-type domain-containing protein</fullName>
    </recommendedName>
</protein>
<evidence type="ECO:0000259" key="7">
    <source>
        <dbReference type="PROSITE" id="PS51387"/>
    </source>
</evidence>
<accession>A0ABN8LCT8</accession>
<dbReference type="Gene3D" id="3.30.465.10">
    <property type="match status" value="1"/>
</dbReference>
<feature type="transmembrane region" description="Helical" evidence="6">
    <location>
        <begin position="45"/>
        <end position="67"/>
    </location>
</feature>
<keyword evidence="4" id="KW-0274">FAD</keyword>
<dbReference type="InterPro" id="IPR012951">
    <property type="entry name" value="BBE"/>
</dbReference>
<evidence type="ECO:0000256" key="6">
    <source>
        <dbReference type="SAM" id="Phobius"/>
    </source>
</evidence>
<dbReference type="PANTHER" id="PTHR42973:SF39">
    <property type="entry name" value="FAD-BINDING PCMH-TYPE DOMAIN-CONTAINING PROTEIN"/>
    <property type="match status" value="1"/>
</dbReference>
<dbReference type="InterPro" id="IPR050416">
    <property type="entry name" value="FAD-linked_Oxidoreductase"/>
</dbReference>
<sequence length="536" mass="59634">MTSELSEMMKSDIKDQNLVVEYSKAKKQNAQTCLSSPFTFRLWQILVFLFITAIIITVVGIVTARFGPRSECLNSNKTSGVPSTTKQNRGSCELADFSSLKAILLGSVILKSEYKKVYQKEINRTWNAVIRTRQPCAFVRVASVEDVANTVKFCVHNKLEMCVSAARNSDFALADDAVVIDLSYLNTVTVDVQSKVVVVGAGAKMADVDEKTVPHSLVTPLGSYSQLGVAGLTLLCGTGFLSRSYGCTADNALEFELVTASGEVIKASEKNNSDLFWGMKGYGSNFGVVTSITFQLHDIPDQVMAGDLYYSISQAPGAFKDTRDFIREKEDNRISVYMMVHFKSSGPQVICRFLFIGPPREGGEILMELTNRTKPIDNKVKPMPFDQFQKSGDWMVPRGRFYYTPMGAFAKELKDELIDMIFDEVNNAPESQTITPSNIYVSSLGGKLNETTDNDNPFAFKAAGYWIGPVVGTQDPNSYDVIKTWADNINQKLSKYGIFQQGPEAEKVMQRLKELKLKYDPQNVFHQNVNIDPKKE</sequence>
<keyword evidence="5" id="KW-0560">Oxidoreductase</keyword>
<keyword evidence="9" id="KW-1185">Reference proteome</keyword>
<proteinExistence type="inferred from homology"/>
<dbReference type="InterPro" id="IPR016167">
    <property type="entry name" value="FAD-bd_PCMH_sub1"/>
</dbReference>